<comment type="caution">
    <text evidence="9">The sequence shown here is derived from an EMBL/GenBank/DDBJ whole genome shotgun (WGS) entry which is preliminary data.</text>
</comment>
<feature type="transmembrane region" description="Helical" evidence="7">
    <location>
        <begin position="959"/>
        <end position="979"/>
    </location>
</feature>
<keyword evidence="4 7" id="KW-0472">Membrane</keyword>
<evidence type="ECO:0000259" key="8">
    <source>
        <dbReference type="PROSITE" id="PS50156"/>
    </source>
</evidence>
<evidence type="ECO:0000256" key="6">
    <source>
        <dbReference type="ARBA" id="ARBA00038046"/>
    </source>
</evidence>
<keyword evidence="2 7" id="KW-0812">Transmembrane</keyword>
<dbReference type="SUPFAM" id="SSF82866">
    <property type="entry name" value="Multidrug efflux transporter AcrB transmembrane domain"/>
    <property type="match status" value="2"/>
</dbReference>
<protein>
    <recommendedName>
        <fullName evidence="8">SSD domain-containing protein</fullName>
    </recommendedName>
</protein>
<organism evidence="9 10">
    <name type="scientific">Tegillarca granosa</name>
    <name type="common">Malaysian cockle</name>
    <name type="synonym">Anadara granosa</name>
    <dbReference type="NCBI Taxonomy" id="220873"/>
    <lineage>
        <taxon>Eukaryota</taxon>
        <taxon>Metazoa</taxon>
        <taxon>Spiralia</taxon>
        <taxon>Lophotrochozoa</taxon>
        <taxon>Mollusca</taxon>
        <taxon>Bivalvia</taxon>
        <taxon>Autobranchia</taxon>
        <taxon>Pteriomorphia</taxon>
        <taxon>Arcoida</taxon>
        <taxon>Arcoidea</taxon>
        <taxon>Arcidae</taxon>
        <taxon>Tegillarca</taxon>
    </lineage>
</organism>
<dbReference type="InterPro" id="IPR052081">
    <property type="entry name" value="Dispatched_Hh_regulator"/>
</dbReference>
<evidence type="ECO:0000313" key="9">
    <source>
        <dbReference type="EMBL" id="KAJ8303403.1"/>
    </source>
</evidence>
<evidence type="ECO:0000313" key="10">
    <source>
        <dbReference type="Proteomes" id="UP001217089"/>
    </source>
</evidence>
<evidence type="ECO:0000256" key="5">
    <source>
        <dbReference type="ARBA" id="ARBA00023180"/>
    </source>
</evidence>
<evidence type="ECO:0000256" key="7">
    <source>
        <dbReference type="SAM" id="Phobius"/>
    </source>
</evidence>
<dbReference type="Proteomes" id="UP001217089">
    <property type="component" value="Unassembled WGS sequence"/>
</dbReference>
<keyword evidence="3 7" id="KW-1133">Transmembrane helix</keyword>
<feature type="transmembrane region" description="Helical" evidence="7">
    <location>
        <begin position="310"/>
        <end position="330"/>
    </location>
</feature>
<evidence type="ECO:0000256" key="3">
    <source>
        <dbReference type="ARBA" id="ARBA00022989"/>
    </source>
</evidence>
<feature type="transmembrane region" description="Helical" evidence="7">
    <location>
        <begin position="985"/>
        <end position="1006"/>
    </location>
</feature>
<feature type="transmembrane region" description="Helical" evidence="7">
    <location>
        <begin position="708"/>
        <end position="727"/>
    </location>
</feature>
<feature type="transmembrane region" description="Helical" evidence="7">
    <location>
        <begin position="414"/>
        <end position="438"/>
    </location>
</feature>
<feature type="transmembrane region" description="Helical" evidence="7">
    <location>
        <begin position="362"/>
        <end position="379"/>
    </location>
</feature>
<proteinExistence type="inferred from homology"/>
<feature type="transmembrane region" description="Helical" evidence="7">
    <location>
        <begin position="444"/>
        <end position="468"/>
    </location>
</feature>
<feature type="transmembrane region" description="Helical" evidence="7">
    <location>
        <begin position="56"/>
        <end position="77"/>
    </location>
</feature>
<feature type="transmembrane region" description="Helical" evidence="7">
    <location>
        <begin position="1058"/>
        <end position="1077"/>
    </location>
</feature>
<keyword evidence="5" id="KW-0325">Glycoprotein</keyword>
<reference evidence="9 10" key="1">
    <citation type="submission" date="2022-12" db="EMBL/GenBank/DDBJ databases">
        <title>Chromosome-level genome of Tegillarca granosa.</title>
        <authorList>
            <person name="Kim J."/>
        </authorList>
    </citation>
    <scope>NUCLEOTIDE SEQUENCE [LARGE SCALE GENOMIC DNA]</scope>
    <source>
        <strain evidence="9">Teg-2019</strain>
        <tissue evidence="9">Adductor muscle</tissue>
    </source>
</reference>
<gene>
    <name evidence="9" type="ORF">KUTeg_019799</name>
</gene>
<keyword evidence="10" id="KW-1185">Reference proteome</keyword>
<feature type="domain" description="SSD" evidence="8">
    <location>
        <begin position="374"/>
        <end position="467"/>
    </location>
</feature>
<feature type="transmembrane region" description="Helical" evidence="7">
    <location>
        <begin position="336"/>
        <end position="355"/>
    </location>
</feature>
<comment type="similarity">
    <text evidence="6">Belongs to the dispatched family.</text>
</comment>
<evidence type="ECO:0000256" key="4">
    <source>
        <dbReference type="ARBA" id="ARBA00023136"/>
    </source>
</evidence>
<dbReference type="Pfam" id="PF12349">
    <property type="entry name" value="Sterol-sensing"/>
    <property type="match status" value="1"/>
</dbReference>
<dbReference type="PROSITE" id="PS50156">
    <property type="entry name" value="SSD"/>
    <property type="match status" value="1"/>
</dbReference>
<dbReference type="Gene3D" id="1.20.1640.10">
    <property type="entry name" value="Multidrug efflux transporter AcrB transmembrane domain"/>
    <property type="match status" value="2"/>
</dbReference>
<feature type="transmembrane region" description="Helical" evidence="7">
    <location>
        <begin position="658"/>
        <end position="676"/>
    </location>
</feature>
<accession>A0ABQ9EJK3</accession>
<sequence length="1134" mass="130171">METVAQPTEMAVTEDQCNSLNTNTAEILKKERREQKPFFYCRFVAKYPSTAFCLTFFGHLILVIVSGILLVAGYELFPTRFDNLPLELYNIPYRSRDMSWRDRNQYPNRVYRTLKNNAIPRYERRLPNVRASVDLWYDSKGGNIFSKTFLKKIQKIENYLTSDNEYKNNFCMTSSSTLTCSKPRSILRYFDGTFSSIDSSLYDPNFNNITSVLFTAYTNNKTRSKFEDFLPKQFQMSSKHVHASITRTELFIGCSVTGKTKCSTFEDKTIKFLMDVLKPKLEEFANTEEAGFDFYYFSFLMWREDVKKQAILDMLFAIGSLFTIFIFMLIHTRSCWITFWAVLSILISFVGTNFIYRVVLDFQYFGYFHILAIFIILGIGADDLFVFYDVWRLTAYSSYPSLAHRLSDAYRKTALSMFITSLTTMTAFIVSAFSPMLATKSFGLFAAILVGYNYISVIVFFPAVVIIYHLKFEKWTWPCCRCCKRSEEIKPEDFAYGGHINSSLDQSEDSIEKFKQQHFPTKIVDSKSSHIEYFEQPSITVTTISDRYLKENENHKNTSNISNSDALEDSIAEQSSNSSKIIKEMSNSLSNIKKSALSAPNTVVPCSPSNTKLGSSSTEINDQNILYEITLPAKQQKHQKMLVIFFRKHYFRFITNKVVRLIMLPIFAGTVAFFAYKASFLKPDNEGLNVYKPDHTYAKSLQREQYSMLHSTADSLAVLYIVFGLELKNRDKCHFSSINCRGKEVYDKEFDPNPVQNQIALKKFCDELYKFNDDQVSEYRIKKNRETGQIEVACFTRDLEVFLLKQNVPGLNLSLPWDYNKVERFMLAKSSVYNASVFNRSFNHKLQIPIQYWLYNADHMTYTNDYGTYDDLIGEQTSVYSKDLNSYRGVTYGNKIKYIGIQINTTINNLVTGYAEGIPVIEKWENFINSQMKKMPKGVNKGFHLTRNTWHWMYVQKSLANNAILGIAIGVSLAFPILTIATMNIIIGFFATLSICCTTICVIGVIPLAGWKLGVLVSLNMCMLVGLAVDYVVHLAEGYNMSEHKDRLSRTRDMLEEMATSVFAGACTTLGASLFMFFTQITFFTQFGIFLFCTVGFSLVFSLGMFSVLMSLIGPENDTGSLTALYRKMRGIKK</sequence>
<feature type="transmembrane region" description="Helical" evidence="7">
    <location>
        <begin position="1089"/>
        <end position="1113"/>
    </location>
</feature>
<dbReference type="EMBL" id="JARBDR010000917">
    <property type="protein sequence ID" value="KAJ8303403.1"/>
    <property type="molecule type" value="Genomic_DNA"/>
</dbReference>
<dbReference type="InterPro" id="IPR053958">
    <property type="entry name" value="HMGCR/SNAP/NPC1-like_SSD"/>
</dbReference>
<dbReference type="InterPro" id="IPR000731">
    <property type="entry name" value="SSD"/>
</dbReference>
<comment type="subcellular location">
    <subcellularLocation>
        <location evidence="1">Membrane</location>
        <topology evidence="1">Multi-pass membrane protein</topology>
    </subcellularLocation>
</comment>
<feature type="transmembrane region" description="Helical" evidence="7">
    <location>
        <begin position="1013"/>
        <end position="1033"/>
    </location>
</feature>
<dbReference type="PANTHER" id="PTHR45951">
    <property type="entry name" value="PROTEIN DISPATCHED-RELATED"/>
    <property type="match status" value="1"/>
</dbReference>
<dbReference type="PANTHER" id="PTHR45951:SF7">
    <property type="entry name" value="SSD DOMAIN-CONTAINING PROTEIN"/>
    <property type="match status" value="1"/>
</dbReference>
<name>A0ABQ9EJK3_TEGGR</name>
<evidence type="ECO:0000256" key="2">
    <source>
        <dbReference type="ARBA" id="ARBA00022692"/>
    </source>
</evidence>
<evidence type="ECO:0000256" key="1">
    <source>
        <dbReference type="ARBA" id="ARBA00004141"/>
    </source>
</evidence>